<dbReference type="Proteomes" id="UP000027920">
    <property type="component" value="Unassembled WGS sequence"/>
</dbReference>
<proteinExistence type="predicted"/>
<evidence type="ECO:0000313" key="2">
    <source>
        <dbReference type="EMBL" id="KEF54909.1"/>
    </source>
</evidence>
<sequence>MSPWNENTERKLLLCLIDPEKKPDWTVVSGNMGEGFTSEACRSFQILYNYHLIYIMPFKWDPVAERNLLLYALSEMQGPTASIWPSVADKLGGGLNANACSQKFYKLKKESESLLSGDGTTTPSKASTATPRGKTTKAKATGSDATPTKTPASGKRKQKASATDNNAATAPSKKIKQEVHDESEAEAEAAGTEESATHVKEETNDA</sequence>
<dbReference type="EMBL" id="AMGV01000009">
    <property type="protein sequence ID" value="KEF54909.1"/>
    <property type="molecule type" value="Genomic_DNA"/>
</dbReference>
<name>A0A072P490_9EURO</name>
<dbReference type="RefSeq" id="XP_013257499.1">
    <property type="nucleotide sequence ID" value="XM_013402045.1"/>
</dbReference>
<evidence type="ECO:0000256" key="1">
    <source>
        <dbReference type="SAM" id="MobiDB-lite"/>
    </source>
</evidence>
<organism evidence="2 3">
    <name type="scientific">Exophiala aquamarina CBS 119918</name>
    <dbReference type="NCBI Taxonomy" id="1182545"/>
    <lineage>
        <taxon>Eukaryota</taxon>
        <taxon>Fungi</taxon>
        <taxon>Dikarya</taxon>
        <taxon>Ascomycota</taxon>
        <taxon>Pezizomycotina</taxon>
        <taxon>Eurotiomycetes</taxon>
        <taxon>Chaetothyriomycetidae</taxon>
        <taxon>Chaetothyriales</taxon>
        <taxon>Herpotrichiellaceae</taxon>
        <taxon>Exophiala</taxon>
    </lineage>
</organism>
<feature type="compositionally biased region" description="Basic and acidic residues" evidence="1">
    <location>
        <begin position="195"/>
        <end position="206"/>
    </location>
</feature>
<comment type="caution">
    <text evidence="2">The sequence shown here is derived from an EMBL/GenBank/DDBJ whole genome shotgun (WGS) entry which is preliminary data.</text>
</comment>
<gene>
    <name evidence="2" type="ORF">A1O9_09352</name>
</gene>
<dbReference type="GeneID" id="25284261"/>
<accession>A0A072P490</accession>
<feature type="region of interest" description="Disordered" evidence="1">
    <location>
        <begin position="113"/>
        <end position="206"/>
    </location>
</feature>
<evidence type="ECO:0000313" key="3">
    <source>
        <dbReference type="Proteomes" id="UP000027920"/>
    </source>
</evidence>
<dbReference type="HOGENOM" id="CLU_115486_0_0_1"/>
<dbReference type="OrthoDB" id="4121227at2759"/>
<keyword evidence="3" id="KW-1185">Reference proteome</keyword>
<reference evidence="2 3" key="1">
    <citation type="submission" date="2013-03" db="EMBL/GenBank/DDBJ databases">
        <title>The Genome Sequence of Exophiala aquamarina CBS 119918.</title>
        <authorList>
            <consortium name="The Broad Institute Genomics Platform"/>
            <person name="Cuomo C."/>
            <person name="de Hoog S."/>
            <person name="Gorbushina A."/>
            <person name="Walker B."/>
            <person name="Young S.K."/>
            <person name="Zeng Q."/>
            <person name="Gargeya S."/>
            <person name="Fitzgerald M."/>
            <person name="Haas B."/>
            <person name="Abouelleil A."/>
            <person name="Allen A.W."/>
            <person name="Alvarado L."/>
            <person name="Arachchi H.M."/>
            <person name="Berlin A.M."/>
            <person name="Chapman S.B."/>
            <person name="Gainer-Dewar J."/>
            <person name="Goldberg J."/>
            <person name="Griggs A."/>
            <person name="Gujja S."/>
            <person name="Hansen M."/>
            <person name="Howarth C."/>
            <person name="Imamovic A."/>
            <person name="Ireland A."/>
            <person name="Larimer J."/>
            <person name="McCowan C."/>
            <person name="Murphy C."/>
            <person name="Pearson M."/>
            <person name="Poon T.W."/>
            <person name="Priest M."/>
            <person name="Roberts A."/>
            <person name="Saif S."/>
            <person name="Shea T."/>
            <person name="Sisk P."/>
            <person name="Sykes S."/>
            <person name="Wortman J."/>
            <person name="Nusbaum C."/>
            <person name="Birren B."/>
        </authorList>
    </citation>
    <scope>NUCLEOTIDE SEQUENCE [LARGE SCALE GENOMIC DNA]</scope>
    <source>
        <strain evidence="2 3">CBS 119918</strain>
    </source>
</reference>
<dbReference type="STRING" id="1182545.A0A072P490"/>
<feature type="compositionally biased region" description="Low complexity" evidence="1">
    <location>
        <begin position="120"/>
        <end position="131"/>
    </location>
</feature>
<dbReference type="VEuPathDB" id="FungiDB:A1O9_09352"/>
<feature type="compositionally biased region" description="Polar residues" evidence="1">
    <location>
        <begin position="160"/>
        <end position="169"/>
    </location>
</feature>
<protein>
    <submittedName>
        <fullName evidence="2">Uncharacterized protein</fullName>
    </submittedName>
</protein>
<dbReference type="AlphaFoldDB" id="A0A072P490"/>